<keyword evidence="2" id="KW-0238">DNA-binding</keyword>
<organism evidence="6 7">
    <name type="scientific">Hoeflea poritis</name>
    <dbReference type="NCBI Taxonomy" id="2993659"/>
    <lineage>
        <taxon>Bacteria</taxon>
        <taxon>Pseudomonadati</taxon>
        <taxon>Pseudomonadota</taxon>
        <taxon>Alphaproteobacteria</taxon>
        <taxon>Hyphomicrobiales</taxon>
        <taxon>Rhizobiaceae</taxon>
        <taxon>Hoeflea</taxon>
    </lineage>
</organism>
<keyword evidence="7" id="KW-1185">Reference proteome</keyword>
<feature type="domain" description="HTH iclR-type" evidence="4">
    <location>
        <begin position="9"/>
        <end position="70"/>
    </location>
</feature>
<evidence type="ECO:0000256" key="2">
    <source>
        <dbReference type="ARBA" id="ARBA00023125"/>
    </source>
</evidence>
<name>A0ABT4VQ63_9HYPH</name>
<evidence type="ECO:0000259" key="5">
    <source>
        <dbReference type="PROSITE" id="PS51078"/>
    </source>
</evidence>
<accession>A0ABT4VQ63</accession>
<dbReference type="PANTHER" id="PTHR30136:SF24">
    <property type="entry name" value="HTH-TYPE TRANSCRIPTIONAL REPRESSOR ALLR"/>
    <property type="match status" value="1"/>
</dbReference>
<dbReference type="InterPro" id="IPR050707">
    <property type="entry name" value="HTH_MetabolicPath_Reg"/>
</dbReference>
<reference evidence="6" key="1">
    <citation type="submission" date="2022-11" db="EMBL/GenBank/DDBJ databases">
        <title>Hoeflea poritis sp. nov., isolated from scleractinian coral Porites lutea.</title>
        <authorList>
            <person name="Zhang G."/>
            <person name="Wei Q."/>
            <person name="Cai L."/>
        </authorList>
    </citation>
    <scope>NUCLEOTIDE SEQUENCE</scope>
    <source>
        <strain evidence="6">E7-10</strain>
    </source>
</reference>
<evidence type="ECO:0000259" key="4">
    <source>
        <dbReference type="PROSITE" id="PS51077"/>
    </source>
</evidence>
<evidence type="ECO:0000256" key="1">
    <source>
        <dbReference type="ARBA" id="ARBA00023015"/>
    </source>
</evidence>
<evidence type="ECO:0000256" key="3">
    <source>
        <dbReference type="ARBA" id="ARBA00023163"/>
    </source>
</evidence>
<dbReference type="EMBL" id="JAPJZH010000007">
    <property type="protein sequence ID" value="MDA4846158.1"/>
    <property type="molecule type" value="Genomic_DNA"/>
</dbReference>
<dbReference type="SMART" id="SM00346">
    <property type="entry name" value="HTH_ICLR"/>
    <property type="match status" value="1"/>
</dbReference>
<dbReference type="Gene3D" id="3.30.450.40">
    <property type="match status" value="1"/>
</dbReference>
<comment type="caution">
    <text evidence="6">The sequence shown here is derived from an EMBL/GenBank/DDBJ whole genome shotgun (WGS) entry which is preliminary data.</text>
</comment>
<dbReference type="RefSeq" id="WP_271089885.1">
    <property type="nucleotide sequence ID" value="NZ_JAPJZH010000007.1"/>
</dbReference>
<protein>
    <submittedName>
        <fullName evidence="6">IclR family transcriptional regulator</fullName>
    </submittedName>
</protein>
<evidence type="ECO:0000313" key="6">
    <source>
        <dbReference type="EMBL" id="MDA4846158.1"/>
    </source>
</evidence>
<dbReference type="PROSITE" id="PS51077">
    <property type="entry name" value="HTH_ICLR"/>
    <property type="match status" value="1"/>
</dbReference>
<dbReference type="Proteomes" id="UP001148313">
    <property type="component" value="Unassembled WGS sequence"/>
</dbReference>
<keyword evidence="1" id="KW-0805">Transcription regulation</keyword>
<dbReference type="Gene3D" id="1.10.10.10">
    <property type="entry name" value="Winged helix-like DNA-binding domain superfamily/Winged helix DNA-binding domain"/>
    <property type="match status" value="1"/>
</dbReference>
<dbReference type="SUPFAM" id="SSF46785">
    <property type="entry name" value="Winged helix' DNA-binding domain"/>
    <property type="match status" value="1"/>
</dbReference>
<dbReference type="InterPro" id="IPR029016">
    <property type="entry name" value="GAF-like_dom_sf"/>
</dbReference>
<dbReference type="InterPro" id="IPR005471">
    <property type="entry name" value="Tscrpt_reg_IclR_N"/>
</dbReference>
<dbReference type="InterPro" id="IPR036388">
    <property type="entry name" value="WH-like_DNA-bd_sf"/>
</dbReference>
<proteinExistence type="predicted"/>
<feature type="domain" description="IclR-ED" evidence="5">
    <location>
        <begin position="71"/>
        <end position="253"/>
    </location>
</feature>
<dbReference type="Pfam" id="PF01614">
    <property type="entry name" value="IclR_C"/>
    <property type="match status" value="1"/>
</dbReference>
<keyword evidence="3" id="KW-0804">Transcription</keyword>
<evidence type="ECO:0000313" key="7">
    <source>
        <dbReference type="Proteomes" id="UP001148313"/>
    </source>
</evidence>
<dbReference type="PANTHER" id="PTHR30136">
    <property type="entry name" value="HELIX-TURN-HELIX TRANSCRIPTIONAL REGULATOR, ICLR FAMILY"/>
    <property type="match status" value="1"/>
</dbReference>
<dbReference type="InterPro" id="IPR014757">
    <property type="entry name" value="Tscrpt_reg_IclR_C"/>
</dbReference>
<dbReference type="SUPFAM" id="SSF55781">
    <property type="entry name" value="GAF domain-like"/>
    <property type="match status" value="1"/>
</dbReference>
<dbReference type="InterPro" id="IPR036390">
    <property type="entry name" value="WH_DNA-bd_sf"/>
</dbReference>
<sequence length="263" mass="28195">MSDSRDYRIAAVDRALSVLEVLSEKGELGVTEMAAELGMTKSLVFRILHTLEARGYVAKNDANALYALGYRAWHLGDEAAKKRGLLLVAEPQMDALRDRFNENVNLIVRDGLNALVVTTRESRHSMRLYAAPGRHGPLHAGGGSMVLLAYAPPEVQDETLSGRLTHFASRTITDPEELRKKLMRIASDGFHVTRNDLDEGAFSVAAPINGPGGDVVAAISVAGPVARLDKDLQSRILKDVLASAAAISHGLGAPSDQPVVAAQ</sequence>
<dbReference type="PROSITE" id="PS51078">
    <property type="entry name" value="ICLR_ED"/>
    <property type="match status" value="1"/>
</dbReference>
<gene>
    <name evidence="6" type="ORF">OOZ53_12405</name>
</gene>
<dbReference type="Pfam" id="PF09339">
    <property type="entry name" value="HTH_IclR"/>
    <property type="match status" value="1"/>
</dbReference>